<comment type="caution">
    <text evidence="2">The sequence shown here is derived from an EMBL/GenBank/DDBJ whole genome shotgun (WGS) entry which is preliminary data.</text>
</comment>
<evidence type="ECO:0000313" key="2">
    <source>
        <dbReference type="EMBL" id="GLI66877.1"/>
    </source>
</evidence>
<feature type="compositionally biased region" description="Polar residues" evidence="1">
    <location>
        <begin position="236"/>
        <end position="252"/>
    </location>
</feature>
<reference evidence="2 3" key="1">
    <citation type="journal article" date="2023" name="IScience">
        <title>Expanded male sex-determining region conserved during the evolution of homothallism in the green alga Volvox.</title>
        <authorList>
            <person name="Yamamoto K."/>
            <person name="Matsuzaki R."/>
            <person name="Mahakham W."/>
            <person name="Heman W."/>
            <person name="Sekimoto H."/>
            <person name="Kawachi M."/>
            <person name="Minakuchi Y."/>
            <person name="Toyoda A."/>
            <person name="Nozaki H."/>
        </authorList>
    </citation>
    <scope>NUCLEOTIDE SEQUENCE [LARGE SCALE GENOMIC DNA]</scope>
    <source>
        <strain evidence="2 3">NIES-4468</strain>
    </source>
</reference>
<gene>
    <name evidence="2" type="ORF">VaNZ11_010874</name>
</gene>
<proteinExistence type="predicted"/>
<protein>
    <submittedName>
        <fullName evidence="2">Uncharacterized protein</fullName>
    </submittedName>
</protein>
<sequence length="736" mass="73115">MKKLQVINDLEQQVTAARSATDTSRQQVAAAADRRRELLLAALEAHFRLEGLRREVGTARAVQVALVSELQSLGTVTAQGERVSQEHHAHAHAQVQGHRHGNQLTMTAPGAAAVTAVAEPWGRSSVSGGHASGVDAAEAAMVDGDVLVVEDCGLPAAVGTGDVCTPSLPEAIQPAGSGRQLGVSAAGTLASTATTLSTAVVGASVAGTAVVPDVLFSDGNAPPPSPASAGPHLASVAQQPPSSTGRSETAVTSAPRLVPGLATTCGAGALTRRPESSLPQTRDVNVCTGNPGSTIAPGCSAAGGEGGGGGGGTHLLIGTGICTGVKKELQEQQQQQQQRHLAATAVVAAPGLQPLIPGGYFRGAHPHPSNGMATLPSASRPAHAAAAAATGTSNAADAPAVSSTGVMQVLPHLPTGLSTGPSVSASFAMAFTSPPNSAVQPPMPVPLPYGAAAVDAPPPSHLLFEPPQVPLLLQGGPQGFLHHPPPPPHGARVPSRPIHRRHFSAGCAIELSGRPPVHVCRGGEPSCAGEVLLSTAPSFAPVASLPSAAPFPVVVPACHSRTRSTTTLTAAASSIITSINPAHKTTPTIPISTSASAIAADTDVVSGGDTDAADALQLRMRLSASSSHGPALPVFAAPASGAGPGPCYRPRSSNAGLVGAYEVPTTLAPTAVADGSGSGSGMEIEGRGQGGPGSPMALDQMGPDSLMPDLPSVEDFLLKEAEGTGVGSTEAEGGMA</sequence>
<feature type="region of interest" description="Disordered" evidence="1">
    <location>
        <begin position="674"/>
        <end position="697"/>
    </location>
</feature>
<dbReference type="Proteomes" id="UP001165090">
    <property type="component" value="Unassembled WGS sequence"/>
</dbReference>
<evidence type="ECO:0000313" key="3">
    <source>
        <dbReference type="Proteomes" id="UP001165090"/>
    </source>
</evidence>
<name>A0ABQ5SC13_9CHLO</name>
<feature type="region of interest" description="Disordered" evidence="1">
    <location>
        <begin position="221"/>
        <end position="256"/>
    </location>
</feature>
<accession>A0ABQ5SC13</accession>
<organism evidence="2 3">
    <name type="scientific">Volvox africanus</name>
    <dbReference type="NCBI Taxonomy" id="51714"/>
    <lineage>
        <taxon>Eukaryota</taxon>
        <taxon>Viridiplantae</taxon>
        <taxon>Chlorophyta</taxon>
        <taxon>core chlorophytes</taxon>
        <taxon>Chlorophyceae</taxon>
        <taxon>CS clade</taxon>
        <taxon>Chlamydomonadales</taxon>
        <taxon>Volvocaceae</taxon>
        <taxon>Volvox</taxon>
    </lineage>
</organism>
<evidence type="ECO:0000256" key="1">
    <source>
        <dbReference type="SAM" id="MobiDB-lite"/>
    </source>
</evidence>
<keyword evidence="3" id="KW-1185">Reference proteome</keyword>
<dbReference type="EMBL" id="BSDZ01000045">
    <property type="protein sequence ID" value="GLI66877.1"/>
    <property type="molecule type" value="Genomic_DNA"/>
</dbReference>